<evidence type="ECO:0000313" key="3">
    <source>
        <dbReference type="EMBL" id="HIZ23296.1"/>
    </source>
</evidence>
<dbReference type="Proteomes" id="UP000824041">
    <property type="component" value="Unassembled WGS sequence"/>
</dbReference>
<dbReference type="EMBL" id="DXBU01000145">
    <property type="protein sequence ID" value="HIZ23296.1"/>
    <property type="molecule type" value="Genomic_DNA"/>
</dbReference>
<gene>
    <name evidence="3" type="ORF">IAA21_10950</name>
</gene>
<dbReference type="Pfam" id="PF00403">
    <property type="entry name" value="HMA"/>
    <property type="match status" value="1"/>
</dbReference>
<organism evidence="3 4">
    <name type="scientific">Candidatus Blautia faecigallinarum</name>
    <dbReference type="NCBI Taxonomy" id="2838488"/>
    <lineage>
        <taxon>Bacteria</taxon>
        <taxon>Bacillati</taxon>
        <taxon>Bacillota</taxon>
        <taxon>Clostridia</taxon>
        <taxon>Lachnospirales</taxon>
        <taxon>Lachnospiraceae</taxon>
        <taxon>Blautia</taxon>
    </lineage>
</organism>
<reference evidence="3" key="1">
    <citation type="journal article" date="2021" name="PeerJ">
        <title>Extensive microbial diversity within the chicken gut microbiome revealed by metagenomics and culture.</title>
        <authorList>
            <person name="Gilroy R."/>
            <person name="Ravi A."/>
            <person name="Getino M."/>
            <person name="Pursley I."/>
            <person name="Horton D.L."/>
            <person name="Alikhan N.F."/>
            <person name="Baker D."/>
            <person name="Gharbi K."/>
            <person name="Hall N."/>
            <person name="Watson M."/>
            <person name="Adriaenssens E.M."/>
            <person name="Foster-Nyarko E."/>
            <person name="Jarju S."/>
            <person name="Secka A."/>
            <person name="Antonio M."/>
            <person name="Oren A."/>
            <person name="Chaudhuri R.R."/>
            <person name="La Ragione R."/>
            <person name="Hildebrand F."/>
            <person name="Pallen M.J."/>
        </authorList>
    </citation>
    <scope>NUCLEOTIDE SEQUENCE</scope>
    <source>
        <strain evidence="3">14324</strain>
    </source>
</reference>
<evidence type="ECO:0000256" key="1">
    <source>
        <dbReference type="ARBA" id="ARBA00022723"/>
    </source>
</evidence>
<keyword evidence="1" id="KW-0479">Metal-binding</keyword>
<dbReference type="CDD" id="cd00371">
    <property type="entry name" value="HMA"/>
    <property type="match status" value="1"/>
</dbReference>
<sequence length="125" mass="13151">MENLIAVIVLILLVGGAVAYIVKSKRSGVKCIGCPAGGGCPSTRRMKKKKLSGPVIGKKTLMISGMECAHCAQSVTESLNQIDGVRAKVDLAGGKAVVSFDRNVEDEVLKKAVEKFGYKVNSITA</sequence>
<dbReference type="SUPFAM" id="SSF55008">
    <property type="entry name" value="HMA, heavy metal-associated domain"/>
    <property type="match status" value="1"/>
</dbReference>
<feature type="domain" description="HMA" evidence="2">
    <location>
        <begin position="57"/>
        <end position="121"/>
    </location>
</feature>
<dbReference type="InterPro" id="IPR017969">
    <property type="entry name" value="Heavy-metal-associated_CS"/>
</dbReference>
<dbReference type="FunFam" id="3.30.70.100:FF:000001">
    <property type="entry name" value="ATPase copper transporting beta"/>
    <property type="match status" value="1"/>
</dbReference>
<dbReference type="PROSITE" id="PS01047">
    <property type="entry name" value="HMA_1"/>
    <property type="match status" value="1"/>
</dbReference>
<dbReference type="AlphaFoldDB" id="A0A9D2IU35"/>
<dbReference type="Gene3D" id="3.30.70.100">
    <property type="match status" value="1"/>
</dbReference>
<accession>A0A9D2IU35</accession>
<comment type="caution">
    <text evidence="3">The sequence shown here is derived from an EMBL/GenBank/DDBJ whole genome shotgun (WGS) entry which is preliminary data.</text>
</comment>
<dbReference type="InterPro" id="IPR036163">
    <property type="entry name" value="HMA_dom_sf"/>
</dbReference>
<dbReference type="GO" id="GO:0046872">
    <property type="term" value="F:metal ion binding"/>
    <property type="evidence" value="ECO:0007669"/>
    <property type="project" value="UniProtKB-KW"/>
</dbReference>
<proteinExistence type="predicted"/>
<dbReference type="PROSITE" id="PS50846">
    <property type="entry name" value="HMA_2"/>
    <property type="match status" value="1"/>
</dbReference>
<evidence type="ECO:0000259" key="2">
    <source>
        <dbReference type="PROSITE" id="PS50846"/>
    </source>
</evidence>
<name>A0A9D2IU35_9FIRM</name>
<reference evidence="3" key="2">
    <citation type="submission" date="2021-04" db="EMBL/GenBank/DDBJ databases">
        <authorList>
            <person name="Gilroy R."/>
        </authorList>
    </citation>
    <scope>NUCLEOTIDE SEQUENCE</scope>
    <source>
        <strain evidence="3">14324</strain>
    </source>
</reference>
<protein>
    <submittedName>
        <fullName evidence="3">Cation transporter</fullName>
    </submittedName>
</protein>
<dbReference type="InterPro" id="IPR006121">
    <property type="entry name" value="HMA_dom"/>
</dbReference>
<evidence type="ECO:0000313" key="4">
    <source>
        <dbReference type="Proteomes" id="UP000824041"/>
    </source>
</evidence>